<gene>
    <name evidence="1" type="ORF">INT48_000901</name>
</gene>
<sequence>MIDGAMENRFKADLNGWLEHESKYPSAVDSNKKDRLHENFEQTMILFGNTEQAHEALHHVIFQALVNQKGTFENGLDYKDYADLVQSYKLRKFMERELWKMDTNSALQLLFELYQNTDQRPLTVLKTFIHLSLNLSDDKQYTVWTVSWTEKVDKFISPSNLHILVQAFYEFISNTFRVSRSQNTQTRVKRLFGSLHNLINAVPSQHDTRVFNILYAIVELAKENEVPEARIIESCYTRFINHLPTTKINLFDYDIEADLTSNQPVSPQISLIEYLKSSVKDPENSDHEHVFKIILEYINLEVFPGQHDNHSVICNQEKPGFDKLEEMVIQNNTETMTVVKLNCIYTIRNRGMYWKSILKVIIQFMDLWISDIIDAKCEEIITELIVKENMLPVLYKHILKHVKHYNREDNSTSLETIKKISQLLEICLNHIQTNQELLLFRDHVFDNRYENNCIRSPILGSTLFWNIPFEQNMVKVTNQITSFEEDSLVPEDVVRKLIILSIVWPYEVVRQLFLTCIQNKNQYKAIVPILISLGKLCTLADRTNGQDTLLVSVLKDTISSENSDLVAKYMGNITHFIKSCCHQKEFNSEYPLILTPNSLVDQGLLSIKDALTHCVLQNFILFSKNNSDSHLVLIQFALYVLSAFCDAPSTNDWTTIMSKSGFPAFLYGSPETYLVCLTKLLKLRLLDNLQPVVLRLQDWESALHVIKRLSIILDYVMETHCKKFPSVYQFLKDTLLEFDWETQLLWYNVTYRIIKRPLQVPMAFFHITGGLNNLFIQESNDAMQTSEKLEGWFQVFTACKLSTKLTDELFEHIDKWMYNLLLLWNHPYEDTIVRACLEHVLHPKTSLSVSIEYPDLLLHFLGKLYDSYTDVHKVIREYNGYEKEEMVPIIQDLSEVVKLLQNFTNWASISRASTSYNELKSKMKTDTISDLVETQNSLSTIDTKSKVIYYPLVDTQDLKSNRALSVITFYHLCSIIQDKTLDEVQQQAIERLMIQITEGLIDMPSRQHFQRMLQQQPKSRIVHWKKKKSDNKFVMLMRPALMSNEEKLLSSVVLDSVPSYKRMAEALGLNVSNKEEESNLKKPQFLYFLN</sequence>
<dbReference type="AlphaFoldDB" id="A0A8H7VRP9"/>
<name>A0A8H7VRP9_9FUNG</name>
<evidence type="ECO:0000313" key="1">
    <source>
        <dbReference type="EMBL" id="KAG2232251.1"/>
    </source>
</evidence>
<proteinExistence type="predicted"/>
<dbReference type="Proteomes" id="UP000613177">
    <property type="component" value="Unassembled WGS sequence"/>
</dbReference>
<organism evidence="1 2">
    <name type="scientific">Thamnidium elegans</name>
    <dbReference type="NCBI Taxonomy" id="101142"/>
    <lineage>
        <taxon>Eukaryota</taxon>
        <taxon>Fungi</taxon>
        <taxon>Fungi incertae sedis</taxon>
        <taxon>Mucoromycota</taxon>
        <taxon>Mucoromycotina</taxon>
        <taxon>Mucoromycetes</taxon>
        <taxon>Mucorales</taxon>
        <taxon>Mucorineae</taxon>
        <taxon>Mucoraceae</taxon>
        <taxon>Thamnidium</taxon>
    </lineage>
</organism>
<comment type="caution">
    <text evidence="1">The sequence shown here is derived from an EMBL/GenBank/DDBJ whole genome shotgun (WGS) entry which is preliminary data.</text>
</comment>
<accession>A0A8H7VRP9</accession>
<dbReference type="EMBL" id="JAEPRE010000118">
    <property type="protein sequence ID" value="KAG2232251.1"/>
    <property type="molecule type" value="Genomic_DNA"/>
</dbReference>
<reference evidence="1" key="1">
    <citation type="submission" date="2021-01" db="EMBL/GenBank/DDBJ databases">
        <title>Metabolic potential, ecology and presence of endohyphal bacteria is reflected in genomic diversity of Mucoromycotina.</title>
        <authorList>
            <person name="Muszewska A."/>
            <person name="Okrasinska A."/>
            <person name="Steczkiewicz K."/>
            <person name="Drgas O."/>
            <person name="Orlowska M."/>
            <person name="Perlinska-Lenart U."/>
            <person name="Aleksandrzak-Piekarczyk T."/>
            <person name="Szatraj K."/>
            <person name="Zielenkiewicz U."/>
            <person name="Pilsyk S."/>
            <person name="Malc E."/>
            <person name="Mieczkowski P."/>
            <person name="Kruszewska J.S."/>
            <person name="Biernat P."/>
            <person name="Pawlowska J."/>
        </authorList>
    </citation>
    <scope>NUCLEOTIDE SEQUENCE</scope>
    <source>
        <strain evidence="1">WA0000018081</strain>
    </source>
</reference>
<keyword evidence="2" id="KW-1185">Reference proteome</keyword>
<evidence type="ECO:0000313" key="2">
    <source>
        <dbReference type="Proteomes" id="UP000613177"/>
    </source>
</evidence>
<protein>
    <submittedName>
        <fullName evidence="1">Uncharacterized protein</fullName>
    </submittedName>
</protein>